<dbReference type="CDD" id="cd17321">
    <property type="entry name" value="MFS_MMR_MDR_like"/>
    <property type="match status" value="1"/>
</dbReference>
<dbReference type="Gene3D" id="1.20.1250.20">
    <property type="entry name" value="MFS general substrate transporter like domains"/>
    <property type="match status" value="1"/>
</dbReference>
<dbReference type="PROSITE" id="PS00216">
    <property type="entry name" value="SUGAR_TRANSPORT_1"/>
    <property type="match status" value="1"/>
</dbReference>
<dbReference type="Proteomes" id="UP000730482">
    <property type="component" value="Unassembled WGS sequence"/>
</dbReference>
<protein>
    <submittedName>
        <fullName evidence="9">MFS transporter</fullName>
    </submittedName>
</protein>
<dbReference type="InterPro" id="IPR004638">
    <property type="entry name" value="EmrB-like"/>
</dbReference>
<dbReference type="NCBIfam" id="TIGR00711">
    <property type="entry name" value="efflux_EmrB"/>
    <property type="match status" value="1"/>
</dbReference>
<proteinExistence type="predicted"/>
<dbReference type="EMBL" id="JAAFYZ010000157">
    <property type="protein sequence ID" value="MBS2551827.1"/>
    <property type="molecule type" value="Genomic_DNA"/>
</dbReference>
<feature type="transmembrane region" description="Helical" evidence="7">
    <location>
        <begin position="378"/>
        <end position="401"/>
    </location>
</feature>
<evidence type="ECO:0000256" key="2">
    <source>
        <dbReference type="ARBA" id="ARBA00022448"/>
    </source>
</evidence>
<dbReference type="RefSeq" id="WP_212016824.1">
    <property type="nucleotide sequence ID" value="NZ_JAAFYZ010000157.1"/>
</dbReference>
<dbReference type="InterPro" id="IPR005829">
    <property type="entry name" value="Sugar_transporter_CS"/>
</dbReference>
<organism evidence="9 10">
    <name type="scientific">Catenulispora pinistramenti</name>
    <dbReference type="NCBI Taxonomy" id="2705254"/>
    <lineage>
        <taxon>Bacteria</taxon>
        <taxon>Bacillati</taxon>
        <taxon>Actinomycetota</taxon>
        <taxon>Actinomycetes</taxon>
        <taxon>Catenulisporales</taxon>
        <taxon>Catenulisporaceae</taxon>
        <taxon>Catenulispora</taxon>
    </lineage>
</organism>
<evidence type="ECO:0000256" key="3">
    <source>
        <dbReference type="ARBA" id="ARBA00022475"/>
    </source>
</evidence>
<dbReference type="InterPro" id="IPR020846">
    <property type="entry name" value="MFS_dom"/>
</dbReference>
<keyword evidence="3" id="KW-1003">Cell membrane</keyword>
<dbReference type="InterPro" id="IPR011701">
    <property type="entry name" value="MFS"/>
</dbReference>
<feature type="transmembrane region" description="Helical" evidence="7">
    <location>
        <begin position="178"/>
        <end position="203"/>
    </location>
</feature>
<dbReference type="PANTHER" id="PTHR42718">
    <property type="entry name" value="MAJOR FACILITATOR SUPERFAMILY MULTIDRUG TRANSPORTER MFSC"/>
    <property type="match status" value="1"/>
</dbReference>
<comment type="caution">
    <text evidence="9">The sequence shown here is derived from an EMBL/GenBank/DDBJ whole genome shotgun (WGS) entry which is preliminary data.</text>
</comment>
<feature type="transmembrane region" description="Helical" evidence="7">
    <location>
        <begin position="151"/>
        <end position="172"/>
    </location>
</feature>
<feature type="transmembrane region" description="Helical" evidence="7">
    <location>
        <begin position="89"/>
        <end position="106"/>
    </location>
</feature>
<feature type="transmembrane region" description="Helical" evidence="7">
    <location>
        <begin position="319"/>
        <end position="341"/>
    </location>
</feature>
<evidence type="ECO:0000259" key="8">
    <source>
        <dbReference type="PROSITE" id="PS50850"/>
    </source>
</evidence>
<evidence type="ECO:0000256" key="7">
    <source>
        <dbReference type="SAM" id="Phobius"/>
    </source>
</evidence>
<feature type="transmembrane region" description="Helical" evidence="7">
    <location>
        <begin position="413"/>
        <end position="436"/>
    </location>
</feature>
<reference evidence="9 10" key="1">
    <citation type="submission" date="2020-02" db="EMBL/GenBank/DDBJ databases">
        <title>Acidophilic actinobacteria isolated from forest soil.</title>
        <authorList>
            <person name="Golinska P."/>
        </authorList>
    </citation>
    <scope>NUCLEOTIDE SEQUENCE [LARGE SCALE GENOMIC DNA]</scope>
    <source>
        <strain evidence="9 10">NL8</strain>
    </source>
</reference>
<evidence type="ECO:0000256" key="4">
    <source>
        <dbReference type="ARBA" id="ARBA00022692"/>
    </source>
</evidence>
<feature type="transmembrane region" description="Helical" evidence="7">
    <location>
        <begin position="247"/>
        <end position="264"/>
    </location>
</feature>
<keyword evidence="10" id="KW-1185">Reference proteome</keyword>
<name>A0ABS5L0G5_9ACTN</name>
<keyword evidence="2" id="KW-0813">Transport</keyword>
<feature type="transmembrane region" description="Helical" evidence="7">
    <location>
        <begin position="285"/>
        <end position="307"/>
    </location>
</feature>
<evidence type="ECO:0000313" key="9">
    <source>
        <dbReference type="EMBL" id="MBS2551827.1"/>
    </source>
</evidence>
<comment type="subcellular location">
    <subcellularLocation>
        <location evidence="1">Cell membrane</location>
        <topology evidence="1">Multi-pass membrane protein</topology>
    </subcellularLocation>
</comment>
<keyword evidence="5 7" id="KW-1133">Transmembrane helix</keyword>
<accession>A0ABS5L0G5</accession>
<feature type="transmembrane region" description="Helical" evidence="7">
    <location>
        <begin position="118"/>
        <end position="139"/>
    </location>
</feature>
<dbReference type="Gene3D" id="1.20.1720.10">
    <property type="entry name" value="Multidrug resistance protein D"/>
    <property type="match status" value="1"/>
</dbReference>
<feature type="transmembrane region" description="Helical" evidence="7">
    <location>
        <begin position="456"/>
        <end position="478"/>
    </location>
</feature>
<dbReference type="SUPFAM" id="SSF103473">
    <property type="entry name" value="MFS general substrate transporter"/>
    <property type="match status" value="1"/>
</dbReference>
<evidence type="ECO:0000256" key="1">
    <source>
        <dbReference type="ARBA" id="ARBA00004651"/>
    </source>
</evidence>
<feature type="domain" description="Major facilitator superfamily (MFS) profile" evidence="8">
    <location>
        <begin position="23"/>
        <end position="482"/>
    </location>
</feature>
<evidence type="ECO:0000256" key="6">
    <source>
        <dbReference type="ARBA" id="ARBA00023136"/>
    </source>
</evidence>
<gene>
    <name evidence="9" type="ORF">KGQ19_33685</name>
</gene>
<feature type="transmembrane region" description="Helical" evidence="7">
    <location>
        <begin position="215"/>
        <end position="235"/>
    </location>
</feature>
<keyword evidence="4 7" id="KW-0812">Transmembrane</keyword>
<dbReference type="PROSITE" id="PS50850">
    <property type="entry name" value="MFS"/>
    <property type="match status" value="1"/>
</dbReference>
<feature type="transmembrane region" description="Helical" evidence="7">
    <location>
        <begin position="24"/>
        <end position="47"/>
    </location>
</feature>
<dbReference type="PANTHER" id="PTHR42718:SF46">
    <property type="entry name" value="BLR6921 PROTEIN"/>
    <property type="match status" value="1"/>
</dbReference>
<evidence type="ECO:0000256" key="5">
    <source>
        <dbReference type="ARBA" id="ARBA00022989"/>
    </source>
</evidence>
<feature type="transmembrane region" description="Helical" evidence="7">
    <location>
        <begin position="348"/>
        <end position="366"/>
    </location>
</feature>
<dbReference type="Pfam" id="PF07690">
    <property type="entry name" value="MFS_1"/>
    <property type="match status" value="1"/>
</dbReference>
<evidence type="ECO:0000313" key="10">
    <source>
        <dbReference type="Proteomes" id="UP000730482"/>
    </source>
</evidence>
<sequence length="513" mass="51476">MSAAAPTAAAAPPGSRTVNRGAALALLAVTQFVLVLDAGIVGVALPSLVKGLGFAQADLSWVTNAYTLMFGGFLLLGGRLADYLGRRRMFMGGLILFAVASLAGSLSPDPGFLIGARAVQGFAAAVVSPAALSLLLISFPDNTTEEKAERNKALGVWGAVAGAGGAVGLILGGMLTDWFGWQACFWVNVPIGVAAALLAPRILPVGAPSGERSGFDLGGAFTVTAGLAGIVFVLVNAQKVGWTAPETLGLGAVSVLLLVAFVVIESRTKQPLVPLSIFRRPVLRGANVASMLQVMGLMPAFFFMTLYTQQVLGYSPLKSGLSLVPIAVAIMVAATAAGQLVAKVGIKATTVAGMVVMAAGLLWVSGMPASGSYVTDLLLPQIVIGLGGGMAWVALTVAGTAGASEAESGLASGLLNTAQQIGGALGLAVLAAVASARTSHLLGTGDGAARALSSGFGTALLVGAGLGLLAALATLFLLPGKNAMPAVDEHAIELAEETDHIAILPVHETVAAK</sequence>
<keyword evidence="6 7" id="KW-0472">Membrane</keyword>
<dbReference type="InterPro" id="IPR036259">
    <property type="entry name" value="MFS_trans_sf"/>
</dbReference>
<feature type="transmembrane region" description="Helical" evidence="7">
    <location>
        <begin position="59"/>
        <end position="77"/>
    </location>
</feature>